<dbReference type="AlphaFoldDB" id="A0A2C9WNH7"/>
<proteinExistence type="predicted"/>
<gene>
    <name evidence="1" type="ORF">MANES_01G158300</name>
</gene>
<reference evidence="1" key="1">
    <citation type="submission" date="2016-02" db="EMBL/GenBank/DDBJ databases">
        <title>WGS assembly of Manihot esculenta.</title>
        <authorList>
            <person name="Bredeson J.V."/>
            <person name="Prochnik S.E."/>
            <person name="Lyons J.B."/>
            <person name="Schmutz J."/>
            <person name="Grimwood J."/>
            <person name="Vrebalov J."/>
            <person name="Bart R.S."/>
            <person name="Amuge T."/>
            <person name="Ferguson M.E."/>
            <person name="Green R."/>
            <person name="Putnam N."/>
            <person name="Stites J."/>
            <person name="Rounsley S."/>
            <person name="Rokhsar D.S."/>
        </authorList>
    </citation>
    <scope>NUCLEOTIDE SEQUENCE [LARGE SCALE GENOMIC DNA]</scope>
    <source>
        <tissue evidence="1">Leaf</tissue>
    </source>
</reference>
<evidence type="ECO:0000313" key="1">
    <source>
        <dbReference type="EMBL" id="OAY61027.1"/>
    </source>
</evidence>
<protein>
    <submittedName>
        <fullName evidence="1">Uncharacterized protein</fullName>
    </submittedName>
</protein>
<dbReference type="EMBL" id="CM004387">
    <property type="protein sequence ID" value="OAY61027.1"/>
    <property type="molecule type" value="Genomic_DNA"/>
</dbReference>
<name>A0A2C9WNH7_MANES</name>
<accession>A0A2C9WNH7</accession>
<organism evidence="1">
    <name type="scientific">Manihot esculenta</name>
    <name type="common">Cassava</name>
    <name type="synonym">Jatropha manihot</name>
    <dbReference type="NCBI Taxonomy" id="3983"/>
    <lineage>
        <taxon>Eukaryota</taxon>
        <taxon>Viridiplantae</taxon>
        <taxon>Streptophyta</taxon>
        <taxon>Embryophyta</taxon>
        <taxon>Tracheophyta</taxon>
        <taxon>Spermatophyta</taxon>
        <taxon>Magnoliopsida</taxon>
        <taxon>eudicotyledons</taxon>
        <taxon>Gunneridae</taxon>
        <taxon>Pentapetalae</taxon>
        <taxon>rosids</taxon>
        <taxon>fabids</taxon>
        <taxon>Malpighiales</taxon>
        <taxon>Euphorbiaceae</taxon>
        <taxon>Crotonoideae</taxon>
        <taxon>Manihoteae</taxon>
        <taxon>Manihot</taxon>
    </lineage>
</organism>
<sequence length="61" mass="6942">MFLRSGSTMRMIRKRSAVKSLAAIIPFFDVNICLALSLDNTKLEELHCGSTQLRVADLRFR</sequence>